<dbReference type="Gene3D" id="3.10.450.50">
    <property type="match status" value="1"/>
</dbReference>
<evidence type="ECO:0000313" key="2">
    <source>
        <dbReference type="Proteomes" id="UP000326598"/>
    </source>
</evidence>
<reference evidence="1 2" key="1">
    <citation type="submission" date="2017-09" db="EMBL/GenBank/DDBJ databases">
        <authorList>
            <person name="Lee N."/>
            <person name="Cho B.-K."/>
        </authorList>
    </citation>
    <scope>NUCLEOTIDE SEQUENCE [LARGE SCALE GENOMIC DNA]</scope>
    <source>
        <strain evidence="1 2">ATCC 13740</strain>
    </source>
</reference>
<dbReference type="EMBL" id="CP023694">
    <property type="protein sequence ID" value="QEV30719.1"/>
    <property type="molecule type" value="Genomic_DNA"/>
</dbReference>
<dbReference type="Proteomes" id="UP000326598">
    <property type="component" value="Chromosome"/>
</dbReference>
<dbReference type="KEGG" id="scoe:CP976_38470"/>
<dbReference type="InterPro" id="IPR032710">
    <property type="entry name" value="NTF2-like_dom_sf"/>
</dbReference>
<dbReference type="GO" id="GO:0016853">
    <property type="term" value="F:isomerase activity"/>
    <property type="evidence" value="ECO:0007669"/>
    <property type="project" value="UniProtKB-KW"/>
</dbReference>
<keyword evidence="1" id="KW-0413">Isomerase</keyword>
<dbReference type="AlphaFoldDB" id="A0A5J6IEV8"/>
<proteinExistence type="predicted"/>
<sequence>MRFWNAGTEPEQRRLAATALAEGVEYRAEIGILSGAQALMDFRNQFVDHVGTAALRLRERPQVHHRRARLQWEILTGDGDGASFATGTDVIQFDQDGRISSVIAFLDRAPAGFDAEAHR</sequence>
<accession>A0A5J6IEV8</accession>
<protein>
    <submittedName>
        <fullName evidence="1">Isomerase</fullName>
    </submittedName>
</protein>
<gene>
    <name evidence="1" type="ORF">CP976_38470</name>
</gene>
<dbReference type="SUPFAM" id="SSF54427">
    <property type="entry name" value="NTF2-like"/>
    <property type="match status" value="1"/>
</dbReference>
<organism evidence="1 2">
    <name type="scientific">Streptomyces coeruleorubidus</name>
    <dbReference type="NCBI Taxonomy" id="116188"/>
    <lineage>
        <taxon>Bacteria</taxon>
        <taxon>Bacillati</taxon>
        <taxon>Actinomycetota</taxon>
        <taxon>Actinomycetes</taxon>
        <taxon>Kitasatosporales</taxon>
        <taxon>Streptomycetaceae</taxon>
        <taxon>Streptomyces</taxon>
    </lineage>
</organism>
<name>A0A5J6IEV8_STRC4</name>
<evidence type="ECO:0000313" key="1">
    <source>
        <dbReference type="EMBL" id="QEV30719.1"/>
    </source>
</evidence>